<dbReference type="Pfam" id="PF03881">
    <property type="entry name" value="Fructosamin_kin"/>
    <property type="match status" value="1"/>
</dbReference>
<dbReference type="Proteomes" id="UP000247814">
    <property type="component" value="Unassembled WGS sequence"/>
</dbReference>
<dbReference type="AlphaFoldDB" id="A0A318QMQ1"/>
<comment type="similarity">
    <text evidence="1 2">Belongs to the fructosamine kinase family.</text>
</comment>
<dbReference type="InterPro" id="IPR016477">
    <property type="entry name" value="Fructo-/Ketosamine-3-kinase"/>
</dbReference>
<dbReference type="PANTHER" id="PTHR12149:SF8">
    <property type="entry name" value="PROTEIN-RIBULOSAMINE 3-KINASE"/>
    <property type="match status" value="1"/>
</dbReference>
<dbReference type="Gene3D" id="3.90.1200.10">
    <property type="match status" value="1"/>
</dbReference>
<gene>
    <name evidence="3" type="ORF">CFR77_10730</name>
</gene>
<dbReference type="PIRSF" id="PIRSF006221">
    <property type="entry name" value="Ketosamine-3-kinase"/>
    <property type="match status" value="1"/>
</dbReference>
<evidence type="ECO:0000313" key="4">
    <source>
        <dbReference type="Proteomes" id="UP000247814"/>
    </source>
</evidence>
<dbReference type="RefSeq" id="WP_110569553.1">
    <property type="nucleotide sequence ID" value="NZ_CP137147.1"/>
</dbReference>
<evidence type="ECO:0000313" key="3">
    <source>
        <dbReference type="EMBL" id="PYD78532.1"/>
    </source>
</evidence>
<keyword evidence="2 3" id="KW-0808">Transferase</keyword>
<comment type="caution">
    <text evidence="3">The sequence shown here is derived from an EMBL/GenBank/DDBJ whole genome shotgun (WGS) entry which is preliminary data.</text>
</comment>
<evidence type="ECO:0000256" key="1">
    <source>
        <dbReference type="ARBA" id="ARBA00009460"/>
    </source>
</evidence>
<proteinExistence type="inferred from homology"/>
<dbReference type="SUPFAM" id="SSF56112">
    <property type="entry name" value="Protein kinase-like (PK-like)"/>
    <property type="match status" value="1"/>
</dbReference>
<dbReference type="Gene3D" id="3.30.200.20">
    <property type="entry name" value="Phosphorylase Kinase, domain 1"/>
    <property type="match status" value="1"/>
</dbReference>
<dbReference type="EMBL" id="NKUA01000013">
    <property type="protein sequence ID" value="PYD78532.1"/>
    <property type="molecule type" value="Genomic_DNA"/>
</dbReference>
<evidence type="ECO:0000256" key="2">
    <source>
        <dbReference type="PIRNR" id="PIRNR006221"/>
    </source>
</evidence>
<name>A0A318QMQ1_9PROT</name>
<accession>A0A318QMQ1</accession>
<organism evidence="3 4">
    <name type="scientific">Komagataeibacter sucrofermentans</name>
    <dbReference type="NCBI Taxonomy" id="1053551"/>
    <lineage>
        <taxon>Bacteria</taxon>
        <taxon>Pseudomonadati</taxon>
        <taxon>Pseudomonadota</taxon>
        <taxon>Alphaproteobacteria</taxon>
        <taxon>Acetobacterales</taxon>
        <taxon>Acetobacteraceae</taxon>
        <taxon>Komagataeibacter</taxon>
    </lineage>
</organism>
<sequence>MSRLARHAATLLGSGLWNWQPLQGGDIAQTLLVYLNDGRRVVAKNGPDPLTEAAMLRALGATGAPVPTVLAVDADALVMEYRPTEGTLATCWGDLGRVLAQVHEARPEGGLTRYGWTGDYALGAVSVRNTWADSWPQFWAEHRLGVHLAHVPIDVAHSLETLMRRLPDLLPAMPAPALLHGDLWSGNVLVANRRVTGLIDPCCYYGHAEVDLATAGVFSQPPAAFYMAEGPLEAGYAVRFAIYRLWIALVHLRLFGATYRPMVAQYLADAGAGQV</sequence>
<dbReference type="InterPro" id="IPR011009">
    <property type="entry name" value="Kinase-like_dom_sf"/>
</dbReference>
<dbReference type="GO" id="GO:0016301">
    <property type="term" value="F:kinase activity"/>
    <property type="evidence" value="ECO:0007669"/>
    <property type="project" value="UniProtKB-UniRule"/>
</dbReference>
<keyword evidence="2" id="KW-0418">Kinase</keyword>
<reference evidence="3 4" key="1">
    <citation type="submission" date="2017-07" db="EMBL/GenBank/DDBJ databases">
        <title>A draft genome sequence of Komagataeibacter sucrofermentans LMG 18788.</title>
        <authorList>
            <person name="Skraban J."/>
            <person name="Cleenwerck I."/>
            <person name="Vandamme P."/>
            <person name="Trcek J."/>
        </authorList>
    </citation>
    <scope>NUCLEOTIDE SEQUENCE [LARGE SCALE GENOMIC DNA]</scope>
    <source>
        <strain evidence="3 4">LMG 18788</strain>
    </source>
</reference>
<dbReference type="PANTHER" id="PTHR12149">
    <property type="entry name" value="FRUCTOSAMINE 3 KINASE-RELATED PROTEIN"/>
    <property type="match status" value="1"/>
</dbReference>
<keyword evidence="4" id="KW-1185">Reference proteome</keyword>
<protein>
    <submittedName>
        <fullName evidence="3">Aminoglycoside phosphotransferase</fullName>
    </submittedName>
</protein>
<dbReference type="OrthoDB" id="5291879at2"/>